<sequence>MFRPKQNVNKLLKIPRADSCCSERIRHMFS</sequence>
<evidence type="ECO:0000313" key="1">
    <source>
        <dbReference type="EMBL" id="JAH28929.1"/>
    </source>
</evidence>
<reference evidence="1" key="2">
    <citation type="journal article" date="2015" name="Fish Shellfish Immunol.">
        <title>Early steps in the European eel (Anguilla anguilla)-Vibrio vulnificus interaction in the gills: Role of the RtxA13 toxin.</title>
        <authorList>
            <person name="Callol A."/>
            <person name="Pajuelo D."/>
            <person name="Ebbesson L."/>
            <person name="Teles M."/>
            <person name="MacKenzie S."/>
            <person name="Amaro C."/>
        </authorList>
    </citation>
    <scope>NUCLEOTIDE SEQUENCE</scope>
</reference>
<proteinExistence type="predicted"/>
<name>A0A0E9RIL1_ANGAN</name>
<organism evidence="1">
    <name type="scientific">Anguilla anguilla</name>
    <name type="common">European freshwater eel</name>
    <name type="synonym">Muraena anguilla</name>
    <dbReference type="NCBI Taxonomy" id="7936"/>
    <lineage>
        <taxon>Eukaryota</taxon>
        <taxon>Metazoa</taxon>
        <taxon>Chordata</taxon>
        <taxon>Craniata</taxon>
        <taxon>Vertebrata</taxon>
        <taxon>Euteleostomi</taxon>
        <taxon>Actinopterygii</taxon>
        <taxon>Neopterygii</taxon>
        <taxon>Teleostei</taxon>
        <taxon>Anguilliformes</taxon>
        <taxon>Anguillidae</taxon>
        <taxon>Anguilla</taxon>
    </lineage>
</organism>
<reference evidence="1" key="1">
    <citation type="submission" date="2014-11" db="EMBL/GenBank/DDBJ databases">
        <authorList>
            <person name="Amaro Gonzalez C."/>
        </authorList>
    </citation>
    <scope>NUCLEOTIDE SEQUENCE</scope>
</reference>
<protein>
    <submittedName>
        <fullName evidence="1">Uncharacterized protein</fullName>
    </submittedName>
</protein>
<accession>A0A0E9RIL1</accession>
<dbReference type="AlphaFoldDB" id="A0A0E9RIL1"/>
<dbReference type="EMBL" id="GBXM01079648">
    <property type="protein sequence ID" value="JAH28929.1"/>
    <property type="molecule type" value="Transcribed_RNA"/>
</dbReference>